<dbReference type="InterPro" id="IPR027806">
    <property type="entry name" value="HARBI1_dom"/>
</dbReference>
<dbReference type="Proteomes" id="UP001652623">
    <property type="component" value="Chromosome 7"/>
</dbReference>
<dbReference type="PANTHER" id="PTHR22930:SF281">
    <property type="entry name" value="NUCLEASE"/>
    <property type="match status" value="1"/>
</dbReference>
<evidence type="ECO:0000256" key="7">
    <source>
        <dbReference type="ARBA" id="ARBA00023242"/>
    </source>
</evidence>
<sequence length="169" mass="19616">MEFIFVLPGWEGSASDSRVIRDAISRPNGLKVPTGCYYLVDASYTNGEGFLASYRGTRYHLFEWKDGCAPINYQEYFNMKHALARNIIERCFGVLKMRWTILRRPSFYPIATQIKIITACCLIHNLIRREMTLDPREVEYDRMENVDINEEEDIIGSIASSVSMDELER</sequence>
<proteinExistence type="inferred from homology"/>
<evidence type="ECO:0000256" key="2">
    <source>
        <dbReference type="ARBA" id="ARBA00004123"/>
    </source>
</evidence>
<keyword evidence="7" id="KW-0539">Nucleus</keyword>
<comment type="cofactor">
    <cofactor evidence="1">
        <name>a divalent metal cation</name>
        <dbReference type="ChEBI" id="CHEBI:60240"/>
    </cofactor>
</comment>
<keyword evidence="9" id="KW-1185">Reference proteome</keyword>
<keyword evidence="6" id="KW-0378">Hydrolase</keyword>
<protein>
    <submittedName>
        <fullName evidence="10">Protein ALP1-like</fullName>
    </submittedName>
</protein>
<name>A0ABM4AE51_ZIZJJ</name>
<comment type="similarity">
    <text evidence="3">Belongs to the HARBI1 family.</text>
</comment>
<feature type="domain" description="DDE Tnp4" evidence="8">
    <location>
        <begin position="2"/>
        <end position="125"/>
    </location>
</feature>
<evidence type="ECO:0000256" key="5">
    <source>
        <dbReference type="ARBA" id="ARBA00022723"/>
    </source>
</evidence>
<dbReference type="Pfam" id="PF13359">
    <property type="entry name" value="DDE_Tnp_4"/>
    <property type="match status" value="1"/>
</dbReference>
<evidence type="ECO:0000256" key="4">
    <source>
        <dbReference type="ARBA" id="ARBA00022722"/>
    </source>
</evidence>
<comment type="subcellular location">
    <subcellularLocation>
        <location evidence="2">Nucleus</location>
    </subcellularLocation>
</comment>
<dbReference type="PANTHER" id="PTHR22930">
    <property type="match status" value="1"/>
</dbReference>
<evidence type="ECO:0000313" key="10">
    <source>
        <dbReference type="RefSeq" id="XP_060675003.1"/>
    </source>
</evidence>
<evidence type="ECO:0000256" key="3">
    <source>
        <dbReference type="ARBA" id="ARBA00006958"/>
    </source>
</evidence>
<evidence type="ECO:0000256" key="6">
    <source>
        <dbReference type="ARBA" id="ARBA00022801"/>
    </source>
</evidence>
<organism evidence="9 10">
    <name type="scientific">Ziziphus jujuba</name>
    <name type="common">Chinese jujube</name>
    <name type="synonym">Ziziphus sativa</name>
    <dbReference type="NCBI Taxonomy" id="326968"/>
    <lineage>
        <taxon>Eukaryota</taxon>
        <taxon>Viridiplantae</taxon>
        <taxon>Streptophyta</taxon>
        <taxon>Embryophyta</taxon>
        <taxon>Tracheophyta</taxon>
        <taxon>Spermatophyta</taxon>
        <taxon>Magnoliopsida</taxon>
        <taxon>eudicotyledons</taxon>
        <taxon>Gunneridae</taxon>
        <taxon>Pentapetalae</taxon>
        <taxon>rosids</taxon>
        <taxon>fabids</taxon>
        <taxon>Rosales</taxon>
        <taxon>Rhamnaceae</taxon>
        <taxon>Paliureae</taxon>
        <taxon>Ziziphus</taxon>
    </lineage>
</organism>
<evidence type="ECO:0000256" key="1">
    <source>
        <dbReference type="ARBA" id="ARBA00001968"/>
    </source>
</evidence>
<dbReference type="InterPro" id="IPR045249">
    <property type="entry name" value="HARBI1-like"/>
</dbReference>
<accession>A0ABM4AE51</accession>
<evidence type="ECO:0000313" key="9">
    <source>
        <dbReference type="Proteomes" id="UP001652623"/>
    </source>
</evidence>
<keyword evidence="5" id="KW-0479">Metal-binding</keyword>
<gene>
    <name evidence="10" type="primary">LOC132804510</name>
</gene>
<dbReference type="RefSeq" id="XP_060675003.1">
    <property type="nucleotide sequence ID" value="XM_060819020.1"/>
</dbReference>
<keyword evidence="4" id="KW-0540">Nuclease</keyword>
<evidence type="ECO:0000259" key="8">
    <source>
        <dbReference type="Pfam" id="PF13359"/>
    </source>
</evidence>
<dbReference type="GeneID" id="132804510"/>
<reference evidence="10" key="1">
    <citation type="submission" date="2025-08" db="UniProtKB">
        <authorList>
            <consortium name="RefSeq"/>
        </authorList>
    </citation>
    <scope>IDENTIFICATION</scope>
    <source>
        <tissue evidence="10">Seedling</tissue>
    </source>
</reference>